<dbReference type="InterPro" id="IPR008928">
    <property type="entry name" value="6-hairpin_glycosidase_sf"/>
</dbReference>
<dbReference type="EC" id="5.-.-.-" evidence="3"/>
<sequence length="432" mass="48386">MTAPDPHTCGAAVDAAGFWVDDQGHRAFLRSDALRQLKFFEASLGETSGFQQLDMQGNHRPDDLQELHSTTRLVHCYALAEMIGLAGAGKMVEQGLAYLRDYHHDKVHGGYVWGLRGNQIADPRKLAYGHVFVLLAASTAKMGGHASADPLLSDVADVLAERFWEEEAGLFADEWSRDWSPFSTYRGMNANMHGVEALLAAYEATGQELFLHRAGRILDRFTVQIAPQEGWRLPEHYTENWQIDRAYSGDPMFRPAGTTPGHSLELGRLLLHHWDLTDRRDATAPKRARALIEQALTDAWMVGAKAEGYSIEGGLAYTLNFDGSIAMANRFWWPVTEAIGALATLIKLERRDEDEHWYRSLWQFASARFVDHENGGWIPEIDPSGKPKMTIFEGKPDLYHSFQACLFPLVKTPVAHIRSVQALGRDFLASLI</sequence>
<evidence type="ECO:0000256" key="1">
    <source>
        <dbReference type="ARBA" id="ARBA00008558"/>
    </source>
</evidence>
<dbReference type="SUPFAM" id="SSF48208">
    <property type="entry name" value="Six-hairpin glycosidases"/>
    <property type="match status" value="1"/>
</dbReference>
<dbReference type="EMBL" id="CVRL01000003">
    <property type="protein sequence ID" value="CRL09511.1"/>
    <property type="molecule type" value="Genomic_DNA"/>
</dbReference>
<dbReference type="Pfam" id="PF07221">
    <property type="entry name" value="GlcNAc_2-epim"/>
    <property type="match status" value="1"/>
</dbReference>
<dbReference type="AlphaFoldDB" id="A0A0H5CX48"/>
<dbReference type="Proteomes" id="UP000043764">
    <property type="component" value="Unassembled WGS sequence"/>
</dbReference>
<evidence type="ECO:0000256" key="2">
    <source>
        <dbReference type="ARBA" id="ARBA00023235"/>
    </source>
</evidence>
<keyword evidence="2 3" id="KW-0413">Isomerase</keyword>
<evidence type="ECO:0000313" key="4">
    <source>
        <dbReference type="Proteomes" id="UP000043764"/>
    </source>
</evidence>
<dbReference type="GO" id="GO:0016853">
    <property type="term" value="F:isomerase activity"/>
    <property type="evidence" value="ECO:0007669"/>
    <property type="project" value="UniProtKB-KW"/>
</dbReference>
<protein>
    <submittedName>
        <fullName evidence="3">Putative sugar isomerase YihS</fullName>
        <ecNumber evidence="3">5.-.-.-</ecNumber>
    </submittedName>
</protein>
<dbReference type="Gene3D" id="1.50.10.10">
    <property type="match status" value="1"/>
</dbReference>
<name>A0A0H5CX48_9RHOB</name>
<reference evidence="4" key="1">
    <citation type="submission" date="2015-05" db="EMBL/GenBank/DDBJ databases">
        <authorList>
            <person name="Rodrigo-Torres Lidia"/>
            <person name="Arahal R.David."/>
        </authorList>
    </citation>
    <scope>NUCLEOTIDE SEQUENCE [LARGE SCALE GENOMIC DNA]</scope>
    <source>
        <strain evidence="4">CECT 7321</strain>
    </source>
</reference>
<accession>A0A0H5CX48</accession>
<organism evidence="3 4">
    <name type="scientific">Phaeobacter italicus</name>
    <dbReference type="NCBI Taxonomy" id="481446"/>
    <lineage>
        <taxon>Bacteria</taxon>
        <taxon>Pseudomonadati</taxon>
        <taxon>Pseudomonadota</taxon>
        <taxon>Alphaproteobacteria</taxon>
        <taxon>Rhodobacterales</taxon>
        <taxon>Roseobacteraceae</taxon>
        <taxon>Phaeobacter</taxon>
    </lineage>
</organism>
<dbReference type="STRING" id="481446.NIT7645_03654"/>
<gene>
    <name evidence="3" type="primary">yihS</name>
    <name evidence="3" type="ORF">NIT7321_00342</name>
</gene>
<comment type="similarity">
    <text evidence="1">Belongs to the N-acylglucosamine 2-epimerase family.</text>
</comment>
<dbReference type="RefSeq" id="WP_050672411.1">
    <property type="nucleotide sequence ID" value="NZ_CVRL01000003.1"/>
</dbReference>
<evidence type="ECO:0000313" key="3">
    <source>
        <dbReference type="EMBL" id="CRL09511.1"/>
    </source>
</evidence>
<dbReference type="GO" id="GO:0005975">
    <property type="term" value="P:carbohydrate metabolic process"/>
    <property type="evidence" value="ECO:0007669"/>
    <property type="project" value="InterPro"/>
</dbReference>
<dbReference type="InterPro" id="IPR010819">
    <property type="entry name" value="AGE/CE"/>
</dbReference>
<dbReference type="PANTHER" id="PTHR15108">
    <property type="entry name" value="N-ACYLGLUCOSAMINE-2-EPIMERASE"/>
    <property type="match status" value="1"/>
</dbReference>
<proteinExistence type="inferred from homology"/>
<dbReference type="InterPro" id="IPR012341">
    <property type="entry name" value="6hp_glycosidase-like_sf"/>
</dbReference>
<keyword evidence="4" id="KW-1185">Reference proteome</keyword>